<proteinExistence type="predicted"/>
<name>A0AA89BWU5_PINIB</name>
<dbReference type="Proteomes" id="UP001186944">
    <property type="component" value="Unassembled WGS sequence"/>
</dbReference>
<evidence type="ECO:0000313" key="1">
    <source>
        <dbReference type="EMBL" id="KAK3085530.1"/>
    </source>
</evidence>
<keyword evidence="2" id="KW-1185">Reference proteome</keyword>
<reference evidence="1" key="1">
    <citation type="submission" date="2019-08" db="EMBL/GenBank/DDBJ databases">
        <title>The improved chromosome-level genome for the pearl oyster Pinctada fucata martensii using PacBio sequencing and Hi-C.</title>
        <authorList>
            <person name="Zheng Z."/>
        </authorList>
    </citation>
    <scope>NUCLEOTIDE SEQUENCE</scope>
    <source>
        <strain evidence="1">ZZ-2019</strain>
        <tissue evidence="1">Adductor muscle</tissue>
    </source>
</reference>
<dbReference type="EMBL" id="VSWD01000012">
    <property type="protein sequence ID" value="KAK3085530.1"/>
    <property type="molecule type" value="Genomic_DNA"/>
</dbReference>
<accession>A0AA89BWU5</accession>
<sequence>MCISECQAVGKCWTVNYNLDHLSCEMNIDADQSNLVNDVDFVFVDIDSAVSDFQLITHYSVLIF</sequence>
<dbReference type="AlphaFoldDB" id="A0AA89BWU5"/>
<organism evidence="1 2">
    <name type="scientific">Pinctada imbricata</name>
    <name type="common">Atlantic pearl-oyster</name>
    <name type="synonym">Pinctada martensii</name>
    <dbReference type="NCBI Taxonomy" id="66713"/>
    <lineage>
        <taxon>Eukaryota</taxon>
        <taxon>Metazoa</taxon>
        <taxon>Spiralia</taxon>
        <taxon>Lophotrochozoa</taxon>
        <taxon>Mollusca</taxon>
        <taxon>Bivalvia</taxon>
        <taxon>Autobranchia</taxon>
        <taxon>Pteriomorphia</taxon>
        <taxon>Pterioida</taxon>
        <taxon>Pterioidea</taxon>
        <taxon>Pteriidae</taxon>
        <taxon>Pinctada</taxon>
    </lineage>
</organism>
<evidence type="ECO:0000313" key="2">
    <source>
        <dbReference type="Proteomes" id="UP001186944"/>
    </source>
</evidence>
<gene>
    <name evidence="1" type="ORF">FSP39_004711</name>
</gene>
<protein>
    <submittedName>
        <fullName evidence="1">Uncharacterized protein</fullName>
    </submittedName>
</protein>
<comment type="caution">
    <text evidence="1">The sequence shown here is derived from an EMBL/GenBank/DDBJ whole genome shotgun (WGS) entry which is preliminary data.</text>
</comment>